<reference evidence="2" key="1">
    <citation type="journal article" date="2014" name="Front. Microbiol.">
        <title>High frequency of phylogenetically diverse reductive dehalogenase-homologous genes in deep subseafloor sedimentary metagenomes.</title>
        <authorList>
            <person name="Kawai M."/>
            <person name="Futagami T."/>
            <person name="Toyoda A."/>
            <person name="Takaki Y."/>
            <person name="Nishi S."/>
            <person name="Hori S."/>
            <person name="Arai W."/>
            <person name="Tsubouchi T."/>
            <person name="Morono Y."/>
            <person name="Uchiyama I."/>
            <person name="Ito T."/>
            <person name="Fujiyama A."/>
            <person name="Inagaki F."/>
            <person name="Takami H."/>
        </authorList>
    </citation>
    <scope>NUCLEOTIDE SEQUENCE</scope>
    <source>
        <strain evidence="2">Expedition CK06-06</strain>
    </source>
</reference>
<dbReference type="GO" id="GO:0004175">
    <property type="term" value="F:endopeptidase activity"/>
    <property type="evidence" value="ECO:0007669"/>
    <property type="project" value="TreeGrafter"/>
</dbReference>
<dbReference type="GO" id="GO:0007165">
    <property type="term" value="P:signal transduction"/>
    <property type="evidence" value="ECO:0007669"/>
    <property type="project" value="TreeGrafter"/>
</dbReference>
<dbReference type="Pfam" id="PF03572">
    <property type="entry name" value="Peptidase_S41"/>
    <property type="match status" value="1"/>
</dbReference>
<comment type="caution">
    <text evidence="2">The sequence shown here is derived from an EMBL/GenBank/DDBJ whole genome shotgun (WGS) entry which is preliminary data.</text>
</comment>
<protein>
    <recommendedName>
        <fullName evidence="1">Tail specific protease domain-containing protein</fullName>
    </recommendedName>
</protein>
<dbReference type="PANTHER" id="PTHR32060">
    <property type="entry name" value="TAIL-SPECIFIC PROTEASE"/>
    <property type="match status" value="1"/>
</dbReference>
<dbReference type="GO" id="GO:0006508">
    <property type="term" value="P:proteolysis"/>
    <property type="evidence" value="ECO:0007669"/>
    <property type="project" value="InterPro"/>
</dbReference>
<evidence type="ECO:0000259" key="1">
    <source>
        <dbReference type="SMART" id="SM00245"/>
    </source>
</evidence>
<proteinExistence type="predicted"/>
<name>X0S2Y5_9ZZZZ</name>
<sequence>ILFEVDKEGEELAFNARPGGEGVDIPLVVLVDRFSASGAEVLAAALKDNGRAALIGEKTFGKGSVNVSRNLDDGGALFVSIARWLTPDRIQIDGVGIRPDIEAVLSDEDIDLRRDSQLHRAVEHLQGLSETVSQEAGTSP</sequence>
<organism evidence="2">
    <name type="scientific">marine sediment metagenome</name>
    <dbReference type="NCBI Taxonomy" id="412755"/>
    <lineage>
        <taxon>unclassified sequences</taxon>
        <taxon>metagenomes</taxon>
        <taxon>ecological metagenomes</taxon>
    </lineage>
</organism>
<dbReference type="EMBL" id="BARS01002577">
    <property type="protein sequence ID" value="GAF69581.1"/>
    <property type="molecule type" value="Genomic_DNA"/>
</dbReference>
<dbReference type="PANTHER" id="PTHR32060:SF30">
    <property type="entry name" value="CARBOXY-TERMINAL PROCESSING PROTEASE CTPA"/>
    <property type="match status" value="1"/>
</dbReference>
<dbReference type="SMART" id="SM00245">
    <property type="entry name" value="TSPc"/>
    <property type="match status" value="1"/>
</dbReference>
<dbReference type="InterPro" id="IPR005151">
    <property type="entry name" value="Tail-specific_protease"/>
</dbReference>
<dbReference type="AlphaFoldDB" id="X0S2Y5"/>
<dbReference type="Gene3D" id="3.90.226.10">
    <property type="entry name" value="2-enoyl-CoA Hydratase, Chain A, domain 1"/>
    <property type="match status" value="1"/>
</dbReference>
<feature type="domain" description="Tail specific protease" evidence="1">
    <location>
        <begin position="3"/>
        <end position="104"/>
    </location>
</feature>
<gene>
    <name evidence="2" type="ORF">S01H1_04931</name>
</gene>
<evidence type="ECO:0000313" key="2">
    <source>
        <dbReference type="EMBL" id="GAF69581.1"/>
    </source>
</evidence>
<dbReference type="SUPFAM" id="SSF52096">
    <property type="entry name" value="ClpP/crotonase"/>
    <property type="match status" value="1"/>
</dbReference>
<dbReference type="GO" id="GO:0030288">
    <property type="term" value="C:outer membrane-bounded periplasmic space"/>
    <property type="evidence" value="ECO:0007669"/>
    <property type="project" value="TreeGrafter"/>
</dbReference>
<feature type="non-terminal residue" evidence="2">
    <location>
        <position position="1"/>
    </location>
</feature>
<accession>X0S2Y5</accession>
<dbReference type="GO" id="GO:0008236">
    <property type="term" value="F:serine-type peptidase activity"/>
    <property type="evidence" value="ECO:0007669"/>
    <property type="project" value="InterPro"/>
</dbReference>
<dbReference type="InterPro" id="IPR029045">
    <property type="entry name" value="ClpP/crotonase-like_dom_sf"/>
</dbReference>